<proteinExistence type="predicted"/>
<accession>A0A6B2AZD1</accession>
<gene>
    <name evidence="1" type="ORF">PspP123CL_20720</name>
</gene>
<evidence type="ECO:0000313" key="1">
    <source>
        <dbReference type="EMBL" id="NAO78319.1"/>
    </source>
</evidence>
<feature type="non-terminal residue" evidence="1">
    <location>
        <position position="57"/>
    </location>
</feature>
<dbReference type="AlphaFoldDB" id="A0A6B2AZD1"/>
<reference evidence="1" key="1">
    <citation type="journal article" date="2020" name="Phytopathology">
        <title>Zucchini vein clearing disease is caused by several lineages within Pseudomonas syringae species complex.</title>
        <authorList>
            <person name="Lacault C."/>
            <person name="Briand M."/>
            <person name="Jacques M.A."/>
            <person name="Darrasse A."/>
        </authorList>
    </citation>
    <scope>NUCLEOTIDE SEQUENCE</scope>
    <source>
        <strain evidence="1">P123</strain>
    </source>
</reference>
<dbReference type="EMBL" id="VLIF01000018">
    <property type="protein sequence ID" value="NAO78319.1"/>
    <property type="molecule type" value="Genomic_DNA"/>
</dbReference>
<protein>
    <recommendedName>
        <fullName evidence="2">DUF1534 domain-containing protein</fullName>
    </recommendedName>
</protein>
<evidence type="ECO:0008006" key="2">
    <source>
        <dbReference type="Google" id="ProtNLM"/>
    </source>
</evidence>
<organism evidence="1">
    <name type="scientific">Pseudomonas syringae</name>
    <dbReference type="NCBI Taxonomy" id="317"/>
    <lineage>
        <taxon>Bacteria</taxon>
        <taxon>Pseudomonadati</taxon>
        <taxon>Pseudomonadota</taxon>
        <taxon>Gammaproteobacteria</taxon>
        <taxon>Pseudomonadales</taxon>
        <taxon>Pseudomonadaceae</taxon>
        <taxon>Pseudomonas</taxon>
    </lineage>
</organism>
<sequence>MGRGASRTACDAERRTIVFSRARQLQNDRSSRSGVTPEGWMQPLEASWVNIQSRQNS</sequence>
<name>A0A6B2AZD1_PSESX</name>
<comment type="caution">
    <text evidence="1">The sequence shown here is derived from an EMBL/GenBank/DDBJ whole genome shotgun (WGS) entry which is preliminary data.</text>
</comment>